<protein>
    <submittedName>
        <fullName evidence="1">Uncharacterized protein</fullName>
    </submittedName>
</protein>
<accession>A0A1Y1YP11</accession>
<comment type="caution">
    <text evidence="1">The sequence shown here is derived from an EMBL/GenBank/DDBJ whole genome shotgun (WGS) entry which is preliminary data.</text>
</comment>
<name>A0A1Y1YP11_9FUNG</name>
<dbReference type="OrthoDB" id="2147372at2759"/>
<evidence type="ECO:0000313" key="2">
    <source>
        <dbReference type="Proteomes" id="UP000193920"/>
    </source>
</evidence>
<gene>
    <name evidence="1" type="ORF">LY90DRAFT_519894</name>
</gene>
<dbReference type="Proteomes" id="UP000193920">
    <property type="component" value="Unassembled WGS sequence"/>
</dbReference>
<reference evidence="1 2" key="1">
    <citation type="submission" date="2016-08" db="EMBL/GenBank/DDBJ databases">
        <title>A Parts List for Fungal Cellulosomes Revealed by Comparative Genomics.</title>
        <authorList>
            <consortium name="DOE Joint Genome Institute"/>
            <person name="Haitjema C.H."/>
            <person name="Gilmore S.P."/>
            <person name="Henske J.K."/>
            <person name="Solomon K.V."/>
            <person name="De Groot R."/>
            <person name="Kuo A."/>
            <person name="Mondo S.J."/>
            <person name="Salamov A.A."/>
            <person name="Labutti K."/>
            <person name="Zhao Z."/>
            <person name="Chiniquy J."/>
            <person name="Barry K."/>
            <person name="Brewer H.M."/>
            <person name="Purvine S.O."/>
            <person name="Wright A.T."/>
            <person name="Boxma B."/>
            <person name="Van Alen T."/>
            <person name="Hackstein J.H."/>
            <person name="Baker S.E."/>
            <person name="Grigoriev I.V."/>
            <person name="O'Malley M.A."/>
        </authorList>
    </citation>
    <scope>NUCLEOTIDE SEQUENCE [LARGE SCALE GENOMIC DNA]</scope>
    <source>
        <strain evidence="1 2">G1</strain>
    </source>
</reference>
<sequence>MLDAAKIKRELPRLEDYGKNVLEWVDDLKEYLLLYDITEPKKVFIWVLAAVEDDVKDAVKALAIRRNGEERYPKFSEIQKAVESYLEITEGDKWAILRNLMIAEGESLKQFNHRYKKLYHNLNRDYQKLITVKEYKDSISSRVFPCSQVSIAKVDTLQET</sequence>
<dbReference type="AlphaFoldDB" id="A0A1Y1YP11"/>
<dbReference type="EMBL" id="MCOG01000545">
    <property type="protein sequence ID" value="ORX99506.1"/>
    <property type="molecule type" value="Genomic_DNA"/>
</dbReference>
<proteinExistence type="predicted"/>
<evidence type="ECO:0000313" key="1">
    <source>
        <dbReference type="EMBL" id="ORX99506.1"/>
    </source>
</evidence>
<keyword evidence="2" id="KW-1185">Reference proteome</keyword>
<organism evidence="1 2">
    <name type="scientific">Neocallimastix californiae</name>
    <dbReference type="NCBI Taxonomy" id="1754190"/>
    <lineage>
        <taxon>Eukaryota</taxon>
        <taxon>Fungi</taxon>
        <taxon>Fungi incertae sedis</taxon>
        <taxon>Chytridiomycota</taxon>
        <taxon>Chytridiomycota incertae sedis</taxon>
        <taxon>Neocallimastigomycetes</taxon>
        <taxon>Neocallimastigales</taxon>
        <taxon>Neocallimastigaceae</taxon>
        <taxon>Neocallimastix</taxon>
    </lineage>
</organism>
<dbReference type="STRING" id="1754190.A0A1Y1YP11"/>